<dbReference type="EMBL" id="JAVDSD010000006">
    <property type="protein sequence ID" value="MDR6608162.1"/>
    <property type="molecule type" value="Genomic_DNA"/>
</dbReference>
<evidence type="ECO:0000313" key="1">
    <source>
        <dbReference type="EMBL" id="MDR6608162.1"/>
    </source>
</evidence>
<accession>A0ACC6JPH3</accession>
<comment type="caution">
    <text evidence="1">The sequence shown here is derived from an EMBL/GenBank/DDBJ whole genome shotgun (WGS) entry which is preliminary data.</text>
</comment>
<protein>
    <submittedName>
        <fullName evidence="1">Uncharacterized protein</fullName>
    </submittedName>
</protein>
<gene>
    <name evidence="1" type="ORF">J2X87_003237</name>
</gene>
<dbReference type="Proteomes" id="UP001259420">
    <property type="component" value="Unassembled WGS sequence"/>
</dbReference>
<organism evidence="1 2">
    <name type="scientific">Pseudomonas synxantha</name>
    <dbReference type="NCBI Taxonomy" id="47883"/>
    <lineage>
        <taxon>Bacteria</taxon>
        <taxon>Pseudomonadati</taxon>
        <taxon>Pseudomonadota</taxon>
        <taxon>Gammaproteobacteria</taxon>
        <taxon>Pseudomonadales</taxon>
        <taxon>Pseudomonadaceae</taxon>
        <taxon>Pseudomonas</taxon>
    </lineage>
</organism>
<sequence length="52" mass="6023">MRKKKALVRAKCKNQTKAPKRSVRRLKQAFHARLRGVLPAFTGTFEPKWVGM</sequence>
<reference evidence="1" key="1">
    <citation type="submission" date="2023-07" db="EMBL/GenBank/DDBJ databases">
        <title>Sorghum-associated microbial communities from plants grown in Nebraska, USA.</title>
        <authorList>
            <person name="Schachtman D."/>
        </authorList>
    </citation>
    <scope>NUCLEOTIDE SEQUENCE</scope>
    <source>
        <strain evidence="1">BE46</strain>
    </source>
</reference>
<proteinExistence type="predicted"/>
<keyword evidence="2" id="KW-1185">Reference proteome</keyword>
<name>A0ACC6JPH3_9PSED</name>
<evidence type="ECO:0000313" key="2">
    <source>
        <dbReference type="Proteomes" id="UP001259420"/>
    </source>
</evidence>